<sequence>MAHRYPQQTFAVYAHPQWPEEVKGPYPDDDDSNLAGDRPYDHSTHHPMAQPSVSRRHSLVKVEEEFGAPQMWHDRSHPHMVQMRHYSTPAVPSINTHPEQMVRLHSQSYAPTFGPSPTWPMPGHSESSTPTPMFGAVQDPIPVQFNSTTGTFPFQHEPSSAIAMSPQSSQGGWGSTTSTDSGEQRHGPGSPQFRAMSPNNVLRPDSIRKKNARIEIPKEISLLNIDERISHAADEKEKKELKQQKRLLRNRQAALDSRQRKKMHTDRLEADKKVWLAEEKDLKEKMAHFENVVAQEREQMMQQRQQYEAFIQNLQYERDEAIRTKTIETAELRRQNNVLKDCVRDLERQQAARGFTHNQPSTDTFANDFSNFGNLDLGDDSWDDEFSLIDSDDLKMEGGETPQRQLTPRPLPTPQYATAAPTISNKADAGFSWNTFYMCLLFGAFIASQPATTTIKDSTTSSSSTSRADPPSASNVASLPTLSDDYRLEASNVLKAVLSADSDTTTDLQPDPNTAYSMLSGQHNQQHSSLDTLSTTLTTPSRQQQAAAAFSLTPTQYEHITNPDGMLDMPSPINPVDNIDKEAKSTPLQAIFATMQAERDTVDRLTGLGGKTRERSVLLERVPEKVLRDFRALVAETQARKQTDV</sequence>
<dbReference type="Proteomes" id="UP000030752">
    <property type="component" value="Unassembled WGS sequence"/>
</dbReference>
<feature type="domain" description="BZIP" evidence="9">
    <location>
        <begin position="240"/>
        <end position="303"/>
    </location>
</feature>
<evidence type="ECO:0000256" key="7">
    <source>
        <dbReference type="SAM" id="Coils"/>
    </source>
</evidence>
<feature type="region of interest" description="Disordered" evidence="8">
    <location>
        <begin position="393"/>
        <end position="414"/>
    </location>
</feature>
<dbReference type="eggNOG" id="ENOG502QVAF">
    <property type="taxonomic scope" value="Eukaryota"/>
</dbReference>
<dbReference type="Gene3D" id="1.20.5.170">
    <property type="match status" value="1"/>
</dbReference>
<keyword evidence="6" id="KW-0539">Nucleus</keyword>
<evidence type="ECO:0000256" key="2">
    <source>
        <dbReference type="ARBA" id="ARBA00007163"/>
    </source>
</evidence>
<dbReference type="RefSeq" id="XP_008721416.1">
    <property type="nucleotide sequence ID" value="XM_008723194.1"/>
</dbReference>
<evidence type="ECO:0000313" key="11">
    <source>
        <dbReference type="Proteomes" id="UP000030752"/>
    </source>
</evidence>
<comment type="similarity">
    <text evidence="2">Belongs to the bZIP family.</text>
</comment>
<dbReference type="SUPFAM" id="SSF57959">
    <property type="entry name" value="Leucine zipper domain"/>
    <property type="match status" value="1"/>
</dbReference>
<dbReference type="HOGENOM" id="CLU_017851_2_0_1"/>
<gene>
    <name evidence="10" type="ORF">HMPREF1541_08876</name>
</gene>
<dbReference type="PANTHER" id="PTHR47416:SF8">
    <property type="entry name" value="BASIC-LEUCINE ZIPPER TRANSCRIPTION FACTOR E-RELATED"/>
    <property type="match status" value="1"/>
</dbReference>
<dbReference type="GO" id="GO:0005634">
    <property type="term" value="C:nucleus"/>
    <property type="evidence" value="ECO:0007669"/>
    <property type="project" value="UniProtKB-SubCell"/>
</dbReference>
<keyword evidence="7" id="KW-0175">Coiled coil</keyword>
<evidence type="ECO:0000256" key="4">
    <source>
        <dbReference type="ARBA" id="ARBA00023125"/>
    </source>
</evidence>
<organism evidence="10 11">
    <name type="scientific">Cyphellophora europaea (strain CBS 101466)</name>
    <name type="common">Phialophora europaea</name>
    <dbReference type="NCBI Taxonomy" id="1220924"/>
    <lineage>
        <taxon>Eukaryota</taxon>
        <taxon>Fungi</taxon>
        <taxon>Dikarya</taxon>
        <taxon>Ascomycota</taxon>
        <taxon>Pezizomycotina</taxon>
        <taxon>Eurotiomycetes</taxon>
        <taxon>Chaetothyriomycetidae</taxon>
        <taxon>Chaetothyriales</taxon>
        <taxon>Cyphellophoraceae</taxon>
        <taxon>Cyphellophora</taxon>
    </lineage>
</organism>
<evidence type="ECO:0000256" key="8">
    <source>
        <dbReference type="SAM" id="MobiDB-lite"/>
    </source>
</evidence>
<feature type="region of interest" description="Disordered" evidence="8">
    <location>
        <begin position="147"/>
        <end position="208"/>
    </location>
</feature>
<keyword evidence="5" id="KW-0804">Transcription</keyword>
<feature type="region of interest" description="Disordered" evidence="8">
    <location>
        <begin position="1"/>
        <end position="57"/>
    </location>
</feature>
<dbReference type="GO" id="GO:0003677">
    <property type="term" value="F:DNA binding"/>
    <property type="evidence" value="ECO:0007669"/>
    <property type="project" value="UniProtKB-KW"/>
</dbReference>
<feature type="compositionally biased region" description="Low complexity" evidence="8">
    <location>
        <begin position="165"/>
        <end position="181"/>
    </location>
</feature>
<evidence type="ECO:0000313" key="10">
    <source>
        <dbReference type="EMBL" id="ETN36598.1"/>
    </source>
</evidence>
<reference evidence="10 11" key="1">
    <citation type="submission" date="2013-03" db="EMBL/GenBank/DDBJ databases">
        <title>The Genome Sequence of Phialophora europaea CBS 101466.</title>
        <authorList>
            <consortium name="The Broad Institute Genomics Platform"/>
            <person name="Cuomo C."/>
            <person name="de Hoog S."/>
            <person name="Gorbushina A."/>
            <person name="Walker B."/>
            <person name="Young S.K."/>
            <person name="Zeng Q."/>
            <person name="Gargeya S."/>
            <person name="Fitzgerald M."/>
            <person name="Haas B."/>
            <person name="Abouelleil A."/>
            <person name="Allen A.W."/>
            <person name="Alvarado L."/>
            <person name="Arachchi H.M."/>
            <person name="Berlin A.M."/>
            <person name="Chapman S.B."/>
            <person name="Gainer-Dewar J."/>
            <person name="Goldberg J."/>
            <person name="Griggs A."/>
            <person name="Gujja S."/>
            <person name="Hansen M."/>
            <person name="Howarth C."/>
            <person name="Imamovic A."/>
            <person name="Ireland A."/>
            <person name="Larimer J."/>
            <person name="McCowan C."/>
            <person name="Murphy C."/>
            <person name="Pearson M."/>
            <person name="Poon T.W."/>
            <person name="Priest M."/>
            <person name="Roberts A."/>
            <person name="Saif S."/>
            <person name="Shea T."/>
            <person name="Sisk P."/>
            <person name="Sykes S."/>
            <person name="Wortman J."/>
            <person name="Nusbaum C."/>
            <person name="Birren B."/>
        </authorList>
    </citation>
    <scope>NUCLEOTIDE SEQUENCE [LARGE SCALE GENOMIC DNA]</scope>
    <source>
        <strain evidence="10 11">CBS 101466</strain>
    </source>
</reference>
<dbReference type="OrthoDB" id="644067at2759"/>
<name>W2RLL0_CYPE1</name>
<feature type="coiled-coil region" evidence="7">
    <location>
        <begin position="231"/>
        <end position="349"/>
    </location>
</feature>
<dbReference type="AlphaFoldDB" id="W2RLL0"/>
<dbReference type="GO" id="GO:0003700">
    <property type="term" value="F:DNA-binding transcription factor activity"/>
    <property type="evidence" value="ECO:0007669"/>
    <property type="project" value="InterPro"/>
</dbReference>
<keyword evidence="11" id="KW-1185">Reference proteome</keyword>
<dbReference type="VEuPathDB" id="FungiDB:HMPREF1541_08876"/>
<protein>
    <recommendedName>
        <fullName evidence="9">BZIP domain-containing protein</fullName>
    </recommendedName>
</protein>
<keyword evidence="4" id="KW-0238">DNA-binding</keyword>
<dbReference type="PANTHER" id="PTHR47416">
    <property type="entry name" value="BASIC-LEUCINE ZIPPER TRANSCRIPTION FACTOR F-RELATED"/>
    <property type="match status" value="1"/>
</dbReference>
<feature type="region of interest" description="Disordered" evidence="8">
    <location>
        <begin position="502"/>
        <end position="528"/>
    </location>
</feature>
<dbReference type="GeneID" id="19976215"/>
<evidence type="ECO:0000256" key="1">
    <source>
        <dbReference type="ARBA" id="ARBA00004123"/>
    </source>
</evidence>
<proteinExistence type="inferred from homology"/>
<comment type="subcellular location">
    <subcellularLocation>
        <location evidence="1">Nucleus</location>
    </subcellularLocation>
</comment>
<feature type="compositionally biased region" description="Polar residues" evidence="8">
    <location>
        <begin position="502"/>
        <end position="524"/>
    </location>
</feature>
<dbReference type="PROSITE" id="PS50217">
    <property type="entry name" value="BZIP"/>
    <property type="match status" value="1"/>
</dbReference>
<evidence type="ECO:0000259" key="9">
    <source>
        <dbReference type="PROSITE" id="PS50217"/>
    </source>
</evidence>
<dbReference type="InParanoid" id="W2RLL0"/>
<dbReference type="CDD" id="cd14686">
    <property type="entry name" value="bZIP"/>
    <property type="match status" value="1"/>
</dbReference>
<dbReference type="STRING" id="1220924.W2RLL0"/>
<evidence type="ECO:0000256" key="5">
    <source>
        <dbReference type="ARBA" id="ARBA00023163"/>
    </source>
</evidence>
<evidence type="ECO:0000256" key="3">
    <source>
        <dbReference type="ARBA" id="ARBA00023015"/>
    </source>
</evidence>
<keyword evidence="3" id="KW-0805">Transcription regulation</keyword>
<dbReference type="EMBL" id="KB822725">
    <property type="protein sequence ID" value="ETN36598.1"/>
    <property type="molecule type" value="Genomic_DNA"/>
</dbReference>
<dbReference type="InterPro" id="IPR004827">
    <property type="entry name" value="bZIP"/>
</dbReference>
<accession>W2RLL0</accession>
<feature type="region of interest" description="Disordered" evidence="8">
    <location>
        <begin position="455"/>
        <end position="480"/>
    </location>
</feature>
<feature type="compositionally biased region" description="Low complexity" evidence="8">
    <location>
        <begin position="455"/>
        <end position="474"/>
    </location>
</feature>
<evidence type="ECO:0000256" key="6">
    <source>
        <dbReference type="ARBA" id="ARBA00023242"/>
    </source>
</evidence>
<dbReference type="Pfam" id="PF00170">
    <property type="entry name" value="bZIP_1"/>
    <property type="match status" value="1"/>
</dbReference>
<feature type="compositionally biased region" description="Polar residues" evidence="8">
    <location>
        <begin position="1"/>
        <end position="10"/>
    </location>
</feature>
<dbReference type="SMART" id="SM00338">
    <property type="entry name" value="BRLZ"/>
    <property type="match status" value="1"/>
</dbReference>
<dbReference type="InterPro" id="IPR046347">
    <property type="entry name" value="bZIP_sf"/>
</dbReference>